<evidence type="ECO:0000313" key="2">
    <source>
        <dbReference type="Proteomes" id="UP001212841"/>
    </source>
</evidence>
<name>A0AAD5SHI8_9FUNG</name>
<dbReference type="EMBL" id="JADGJD010000123">
    <property type="protein sequence ID" value="KAJ3054643.1"/>
    <property type="molecule type" value="Genomic_DNA"/>
</dbReference>
<organism evidence="1 2">
    <name type="scientific">Rhizophlyctis rosea</name>
    <dbReference type="NCBI Taxonomy" id="64517"/>
    <lineage>
        <taxon>Eukaryota</taxon>
        <taxon>Fungi</taxon>
        <taxon>Fungi incertae sedis</taxon>
        <taxon>Chytridiomycota</taxon>
        <taxon>Chytridiomycota incertae sedis</taxon>
        <taxon>Chytridiomycetes</taxon>
        <taxon>Rhizophlyctidales</taxon>
        <taxon>Rhizophlyctidaceae</taxon>
        <taxon>Rhizophlyctis</taxon>
    </lineage>
</organism>
<keyword evidence="2" id="KW-1185">Reference proteome</keyword>
<accession>A0AAD5SHI8</accession>
<gene>
    <name evidence="1" type="ORF">HK097_001199</name>
</gene>
<protein>
    <submittedName>
        <fullName evidence="1">Uncharacterized protein</fullName>
    </submittedName>
</protein>
<reference evidence="1" key="1">
    <citation type="submission" date="2020-05" db="EMBL/GenBank/DDBJ databases">
        <title>Phylogenomic resolution of chytrid fungi.</title>
        <authorList>
            <person name="Stajich J.E."/>
            <person name="Amses K."/>
            <person name="Simmons R."/>
            <person name="Seto K."/>
            <person name="Myers J."/>
            <person name="Bonds A."/>
            <person name="Quandt C.A."/>
            <person name="Barry K."/>
            <person name="Liu P."/>
            <person name="Grigoriev I."/>
            <person name="Longcore J.E."/>
            <person name="James T.Y."/>
        </authorList>
    </citation>
    <scope>NUCLEOTIDE SEQUENCE</scope>
    <source>
        <strain evidence="1">JEL0318</strain>
    </source>
</reference>
<proteinExistence type="predicted"/>
<sequence>HLQGIVSPTDVSSKLTVRSPPRTASLIAEFSRRVRLALEKKMDGTLEEPEYHEAVRLFVRLVEDEAKGHAAKKA</sequence>
<comment type="caution">
    <text evidence="1">The sequence shown here is derived from an EMBL/GenBank/DDBJ whole genome shotgun (WGS) entry which is preliminary data.</text>
</comment>
<feature type="non-terminal residue" evidence="1">
    <location>
        <position position="1"/>
    </location>
</feature>
<evidence type="ECO:0000313" key="1">
    <source>
        <dbReference type="EMBL" id="KAJ3054643.1"/>
    </source>
</evidence>
<dbReference type="Proteomes" id="UP001212841">
    <property type="component" value="Unassembled WGS sequence"/>
</dbReference>
<dbReference type="AlphaFoldDB" id="A0AAD5SHI8"/>